<dbReference type="InterPro" id="IPR024191">
    <property type="entry name" value="Peptidase_M61"/>
</dbReference>
<name>A0ABS1BVP4_9NEIS</name>
<dbReference type="InterPro" id="IPR027268">
    <property type="entry name" value="Peptidase_M4/M1_CTD_sf"/>
</dbReference>
<dbReference type="RefSeq" id="WP_200523314.1">
    <property type="nucleotide sequence ID" value="NZ_JAEHNZ010000005.1"/>
</dbReference>
<dbReference type="InterPro" id="IPR007963">
    <property type="entry name" value="Peptidase_M61_catalytic"/>
</dbReference>
<sequence length="585" mass="66200">MLHYTITPRPNAHQWHIIFTFHHSENATQSIKLANWVAGSYMIRDFAKHIINIQATCNGSPVLLTQISKNEWQTPAQSGDYQIEYTVYANDLSVRASLLDNERGFIDGACLFLYLPERRDEACEVQFNDLPEGWRIETTLRQPENQKNHFQAAHYAELTDCPFELGAHIETLHFTAHGIPHRIALSGHYPDFDRAQLLADCQKICEHALALFIADTAPPFAEYLFLLHLGDNIYGGLEHSNSTALHADRKALPPRNMAQPTADYTTLLGLISHEYFHAWNVKTIKPAEFVPYDLDTETYTEQLWAYEGITSYYDDLMLARSQVISPEAYLHLLVQNITRVHRNAGRKQQTLAQSSFAAWHKYYKQDENSPNAITSYYQQGALVALCLDAHLRQQQRPPLDFVMRSLYLQTLNSHTYFTASEWQNFVQSIAQIDLHAFFQAALHTTADLPLEGSLKTLGVELRWYSTPRSDLGKLVKEFPDHTPAPDIGCRAKQQGDRAVISHVFTGGSAEQAALKAGDAIIAINGYACTDFIAQTETQIGDRHTVHYFRHGVLHQTTLTVQAAAATTAYLKIVDSARLQAWMTRS</sequence>
<dbReference type="Pfam" id="PF17899">
    <property type="entry name" value="Peptidase_M61_N"/>
    <property type="match status" value="1"/>
</dbReference>
<feature type="domain" description="PDZ" evidence="1">
    <location>
        <begin position="487"/>
        <end position="525"/>
    </location>
</feature>
<comment type="caution">
    <text evidence="2">The sequence shown here is derived from an EMBL/GenBank/DDBJ whole genome shotgun (WGS) entry which is preliminary data.</text>
</comment>
<dbReference type="InterPro" id="IPR036034">
    <property type="entry name" value="PDZ_sf"/>
</dbReference>
<dbReference type="InterPro" id="IPR001478">
    <property type="entry name" value="PDZ"/>
</dbReference>
<dbReference type="PROSITE" id="PS50106">
    <property type="entry name" value="PDZ"/>
    <property type="match status" value="1"/>
</dbReference>
<dbReference type="Gene3D" id="2.30.42.10">
    <property type="match status" value="1"/>
</dbReference>
<protein>
    <submittedName>
        <fullName evidence="2">M61 family metallopeptidase</fullName>
    </submittedName>
</protein>
<proteinExistence type="predicted"/>
<keyword evidence="3" id="KW-1185">Reference proteome</keyword>
<evidence type="ECO:0000313" key="2">
    <source>
        <dbReference type="EMBL" id="MBK0397370.1"/>
    </source>
</evidence>
<gene>
    <name evidence="2" type="ORF">JDW22_12520</name>
</gene>
<dbReference type="InterPro" id="IPR040756">
    <property type="entry name" value="Peptidase_M61_N"/>
</dbReference>
<organism evidence="2 3">
    <name type="scientific">Kingella bonacorsii</name>
    <dbReference type="NCBI Taxonomy" id="2796361"/>
    <lineage>
        <taxon>Bacteria</taxon>
        <taxon>Pseudomonadati</taxon>
        <taxon>Pseudomonadota</taxon>
        <taxon>Betaproteobacteria</taxon>
        <taxon>Neisseriales</taxon>
        <taxon>Neisseriaceae</taxon>
        <taxon>Kingella</taxon>
    </lineage>
</organism>
<dbReference type="SUPFAM" id="SSF55486">
    <property type="entry name" value="Metalloproteases ('zincins'), catalytic domain"/>
    <property type="match status" value="1"/>
</dbReference>
<dbReference type="PIRSF" id="PIRSF016493">
    <property type="entry name" value="Glycyl_aminpptds"/>
    <property type="match status" value="1"/>
</dbReference>
<dbReference type="Pfam" id="PF00595">
    <property type="entry name" value="PDZ"/>
    <property type="match status" value="1"/>
</dbReference>
<dbReference type="Proteomes" id="UP000614058">
    <property type="component" value="Unassembled WGS sequence"/>
</dbReference>
<dbReference type="Gene3D" id="2.60.40.3650">
    <property type="match status" value="1"/>
</dbReference>
<dbReference type="SUPFAM" id="SSF50156">
    <property type="entry name" value="PDZ domain-like"/>
    <property type="match status" value="1"/>
</dbReference>
<dbReference type="EMBL" id="JAEHNZ010000005">
    <property type="protein sequence ID" value="MBK0397370.1"/>
    <property type="molecule type" value="Genomic_DNA"/>
</dbReference>
<evidence type="ECO:0000313" key="3">
    <source>
        <dbReference type="Proteomes" id="UP000614058"/>
    </source>
</evidence>
<accession>A0ABS1BVP4</accession>
<evidence type="ECO:0000259" key="1">
    <source>
        <dbReference type="PROSITE" id="PS50106"/>
    </source>
</evidence>
<dbReference type="Gene3D" id="1.10.390.10">
    <property type="entry name" value="Neutral Protease Domain 2"/>
    <property type="match status" value="1"/>
</dbReference>
<dbReference type="Pfam" id="PF05299">
    <property type="entry name" value="Peptidase_M61"/>
    <property type="match status" value="1"/>
</dbReference>
<reference evidence="2 3" key="1">
    <citation type="journal article" date="2021" name="Pathogens">
        <title>Isolation and Characterization of Kingella bonacorsii sp. nov., A Novel Kingella Species Detected in a Stable Periodontitis Subject.</title>
        <authorList>
            <person name="Antezack A."/>
            <person name="Boxberger M."/>
            <person name="Rolland C."/>
            <person name="Monnet-Corti V."/>
            <person name="La Scola B."/>
        </authorList>
    </citation>
    <scope>NUCLEOTIDE SEQUENCE [LARGE SCALE GENOMIC DNA]</scope>
    <source>
        <strain evidence="2 3">Marseille-Q4569</strain>
    </source>
</reference>